<evidence type="ECO:0000256" key="2">
    <source>
        <dbReference type="PROSITE-ProRule" id="PRU00703"/>
    </source>
</evidence>
<dbReference type="InterPro" id="IPR046342">
    <property type="entry name" value="CBS_dom_sf"/>
</dbReference>
<gene>
    <name evidence="4" type="ORF">ACFO0N_09400</name>
</gene>
<comment type="caution">
    <text evidence="4">The sequence shown here is derived from an EMBL/GenBank/DDBJ whole genome shotgun (WGS) entry which is preliminary data.</text>
</comment>
<dbReference type="Pfam" id="PF00571">
    <property type="entry name" value="CBS"/>
    <property type="match status" value="2"/>
</dbReference>
<dbReference type="InterPro" id="IPR000644">
    <property type="entry name" value="CBS_dom"/>
</dbReference>
<evidence type="ECO:0000313" key="5">
    <source>
        <dbReference type="Proteomes" id="UP001595921"/>
    </source>
</evidence>
<feature type="domain" description="CBS" evidence="3">
    <location>
        <begin position="12"/>
        <end position="70"/>
    </location>
</feature>
<reference evidence="4 5" key="1">
    <citation type="journal article" date="2019" name="Int. J. Syst. Evol. Microbiol.">
        <title>The Global Catalogue of Microorganisms (GCM) 10K type strain sequencing project: providing services to taxonomists for standard genome sequencing and annotation.</title>
        <authorList>
            <consortium name="The Broad Institute Genomics Platform"/>
            <consortium name="The Broad Institute Genome Sequencing Center for Infectious Disease"/>
            <person name="Wu L."/>
            <person name="Ma J."/>
        </authorList>
    </citation>
    <scope>NUCLEOTIDE SEQUENCE [LARGE SCALE GENOMIC DNA]</scope>
    <source>
        <strain evidence="4 5">CGMCC 1.12553</strain>
    </source>
</reference>
<dbReference type="Proteomes" id="UP001595921">
    <property type="component" value="Unassembled WGS sequence"/>
</dbReference>
<proteinExistence type="predicted"/>
<accession>A0ABD5PBQ7</accession>
<dbReference type="EMBL" id="JBHSDS010000006">
    <property type="protein sequence ID" value="MFC4358163.1"/>
    <property type="molecule type" value="Genomic_DNA"/>
</dbReference>
<evidence type="ECO:0000313" key="4">
    <source>
        <dbReference type="EMBL" id="MFC4358163.1"/>
    </source>
</evidence>
<keyword evidence="5" id="KW-1185">Reference proteome</keyword>
<name>A0ABD5PBQ7_9EURY</name>
<protein>
    <submittedName>
        <fullName evidence="4">CBS domain-containing protein</fullName>
    </submittedName>
</protein>
<dbReference type="PANTHER" id="PTHR43080:SF2">
    <property type="entry name" value="CBS DOMAIN-CONTAINING PROTEIN"/>
    <property type="match status" value="1"/>
</dbReference>
<dbReference type="AlphaFoldDB" id="A0ABD5PBQ7"/>
<dbReference type="InterPro" id="IPR051257">
    <property type="entry name" value="Diverse_CBS-Domain"/>
</dbReference>
<dbReference type="PROSITE" id="PS51371">
    <property type="entry name" value="CBS"/>
    <property type="match status" value="2"/>
</dbReference>
<dbReference type="Gene3D" id="3.10.580.10">
    <property type="entry name" value="CBS-domain"/>
    <property type="match status" value="1"/>
</dbReference>
<dbReference type="RefSeq" id="WP_267624238.1">
    <property type="nucleotide sequence ID" value="NZ_JAODIW010000008.1"/>
</dbReference>
<feature type="domain" description="CBS" evidence="3">
    <location>
        <begin position="76"/>
        <end position="134"/>
    </location>
</feature>
<dbReference type="SUPFAM" id="SSF54631">
    <property type="entry name" value="CBS-domain pair"/>
    <property type="match status" value="1"/>
</dbReference>
<sequence>MEQRSTPITQLMTVGVLTVPEDALVADAAAALLEEEVGSLVVVDGDDRPTGMFTTTDLADFVAARSGDDARVAEYMTEEVVTVGTQQSLREAAAKMMRHGIHHLPVTDEEGDVVGMLSTMDLTAHYSYTGGSDMV</sequence>
<dbReference type="PANTHER" id="PTHR43080">
    <property type="entry name" value="CBS DOMAIN-CONTAINING PROTEIN CBSX3, MITOCHONDRIAL"/>
    <property type="match status" value="1"/>
</dbReference>
<dbReference type="SMART" id="SM00116">
    <property type="entry name" value="CBS"/>
    <property type="match status" value="2"/>
</dbReference>
<organism evidence="4 5">
    <name type="scientific">Halobium salinum</name>
    <dbReference type="NCBI Taxonomy" id="1364940"/>
    <lineage>
        <taxon>Archaea</taxon>
        <taxon>Methanobacteriati</taxon>
        <taxon>Methanobacteriota</taxon>
        <taxon>Stenosarchaea group</taxon>
        <taxon>Halobacteria</taxon>
        <taxon>Halobacteriales</taxon>
        <taxon>Haloferacaceae</taxon>
        <taxon>Halobium</taxon>
    </lineage>
</organism>
<evidence type="ECO:0000256" key="1">
    <source>
        <dbReference type="ARBA" id="ARBA00023122"/>
    </source>
</evidence>
<keyword evidence="1 2" id="KW-0129">CBS domain</keyword>
<evidence type="ECO:0000259" key="3">
    <source>
        <dbReference type="PROSITE" id="PS51371"/>
    </source>
</evidence>